<name>A0ABV1B3V0_9FIRM</name>
<dbReference type="Proteomes" id="UP001469749">
    <property type="component" value="Unassembled WGS sequence"/>
</dbReference>
<accession>A0ABV1B3V0</accession>
<keyword evidence="2" id="KW-1185">Reference proteome</keyword>
<gene>
    <name evidence="1" type="ORF">WMO25_08260</name>
</gene>
<evidence type="ECO:0000313" key="1">
    <source>
        <dbReference type="EMBL" id="MEQ2365089.1"/>
    </source>
</evidence>
<evidence type="ECO:0000313" key="2">
    <source>
        <dbReference type="Proteomes" id="UP001469749"/>
    </source>
</evidence>
<sequence length="101" mass="12512">MEGVKMWSIPNEDEYWERRREEYERVPKDWKPEPERQILSLDDELDDLEKEYGCKLEDLNEPDIEEIVFRIRGEYPMSAEYDPAFIAIFYKVDPDWRYNIW</sequence>
<proteinExistence type="predicted"/>
<dbReference type="EMBL" id="JBBMEK010000085">
    <property type="protein sequence ID" value="MEQ2365089.1"/>
    <property type="molecule type" value="Genomic_DNA"/>
</dbReference>
<organism evidence="1 2">
    <name type="scientific">Coprococcus intestinihominis</name>
    <dbReference type="NCBI Taxonomy" id="3133154"/>
    <lineage>
        <taxon>Bacteria</taxon>
        <taxon>Bacillati</taxon>
        <taxon>Bacillota</taxon>
        <taxon>Clostridia</taxon>
        <taxon>Lachnospirales</taxon>
        <taxon>Lachnospiraceae</taxon>
        <taxon>Coprococcus</taxon>
    </lineage>
</organism>
<comment type="caution">
    <text evidence="1">The sequence shown here is derived from an EMBL/GenBank/DDBJ whole genome shotgun (WGS) entry which is preliminary data.</text>
</comment>
<reference evidence="1 2" key="1">
    <citation type="submission" date="2024-03" db="EMBL/GenBank/DDBJ databases">
        <title>Human intestinal bacterial collection.</title>
        <authorList>
            <person name="Pauvert C."/>
            <person name="Hitch T.C.A."/>
            <person name="Clavel T."/>
        </authorList>
    </citation>
    <scope>NUCLEOTIDE SEQUENCE [LARGE SCALE GENOMIC DNA]</scope>
    <source>
        <strain evidence="1 2">CLA-AA-H190</strain>
    </source>
</reference>
<protein>
    <submittedName>
        <fullName evidence="1">Uncharacterized protein</fullName>
    </submittedName>
</protein>